<gene>
    <name evidence="5" type="ORF">BCR44DRAFT_1500425</name>
</gene>
<dbReference type="PANTHER" id="PTHR24346:SF30">
    <property type="entry name" value="MATERNAL EMBRYONIC LEUCINE ZIPPER KINASE"/>
    <property type="match status" value="1"/>
</dbReference>
<organism evidence="5 6">
    <name type="scientific">Catenaria anguillulae PL171</name>
    <dbReference type="NCBI Taxonomy" id="765915"/>
    <lineage>
        <taxon>Eukaryota</taxon>
        <taxon>Fungi</taxon>
        <taxon>Fungi incertae sedis</taxon>
        <taxon>Blastocladiomycota</taxon>
        <taxon>Blastocladiomycetes</taxon>
        <taxon>Blastocladiales</taxon>
        <taxon>Catenariaceae</taxon>
        <taxon>Catenaria</taxon>
    </lineage>
</organism>
<dbReference type="Pfam" id="PF00069">
    <property type="entry name" value="Pkinase"/>
    <property type="match status" value="1"/>
</dbReference>
<evidence type="ECO:0000256" key="3">
    <source>
        <dbReference type="SAM" id="MobiDB-lite"/>
    </source>
</evidence>
<dbReference type="STRING" id="765915.A0A1Y2HIR9"/>
<feature type="region of interest" description="Disordered" evidence="3">
    <location>
        <begin position="735"/>
        <end position="798"/>
    </location>
</feature>
<evidence type="ECO:0000313" key="6">
    <source>
        <dbReference type="Proteomes" id="UP000193411"/>
    </source>
</evidence>
<evidence type="ECO:0000259" key="4">
    <source>
        <dbReference type="PROSITE" id="PS50011"/>
    </source>
</evidence>
<dbReference type="Gene3D" id="3.30.200.20">
    <property type="entry name" value="Phosphorylase Kinase, domain 1"/>
    <property type="match status" value="1"/>
</dbReference>
<keyword evidence="2" id="KW-0067">ATP-binding</keyword>
<dbReference type="GO" id="GO:0004674">
    <property type="term" value="F:protein serine/threonine kinase activity"/>
    <property type="evidence" value="ECO:0007669"/>
    <property type="project" value="TreeGrafter"/>
</dbReference>
<dbReference type="GO" id="GO:0005524">
    <property type="term" value="F:ATP binding"/>
    <property type="evidence" value="ECO:0007669"/>
    <property type="project" value="UniProtKB-KW"/>
</dbReference>
<feature type="domain" description="Protein kinase" evidence="4">
    <location>
        <begin position="295"/>
        <end position="554"/>
    </location>
</feature>
<evidence type="ECO:0000256" key="1">
    <source>
        <dbReference type="ARBA" id="ARBA00022741"/>
    </source>
</evidence>
<protein>
    <submittedName>
        <fullName evidence="5">Kinase-like domain-containing protein</fullName>
    </submittedName>
</protein>
<dbReference type="PANTHER" id="PTHR24346">
    <property type="entry name" value="MAP/MICROTUBULE AFFINITY-REGULATING KINASE"/>
    <property type="match status" value="1"/>
</dbReference>
<sequence length="798" mass="84379">MSSPIPPGPRESVGVGGRAQHVAASSADAALALRGGGGGGGDGHTKVALAPSTSTGRADPATLAKLCGASGVGGVGGGPHSVTVCYSYGLRQLLSSQASHSASNLAPYHASNAAATTAASTSTLSSSASLDRAYDNHVFLSASDALGSSTSDLQSHSTDTLSVAQSQQRAQHLATRRGTHAGTTTSSGFMGIPAFQNNSRRASAYSLRDPRVAPIASDSTSHLTPTDRLAALSGLIRSFATLPTDDPDTPPSADPLSTTTGAPPPRIATPLTSISVPHTSTPLTLTSATDSSHMYTTHRTLVEGSAGKIKLATHVLTGEQVVIKCLDKATLQIDHAAWHAACAKSPHAKERTAKFEKKLREEANAEGSDQGSPPKRVLEPFRRLGGQLPAELRSGMSEARARHLVAQVVHAVEHCHSRGIVHRDLKPENILINSMGHVQLIDFGFTNVLDDPSHLMTTFCGSISYAAPEMLAKQPYAGMPCDVWSLGVTIFVMVTGYLPFDESSLVHMYQHMMARKVEYPSSMSDELKDLLHHMLDPDPSTRYTIHQVQANDWFDVERREAPYLFVPSTPPAPSDSDSPPSTFRPVRMPVHLPTLRHMLHKFSTEFPDAQRTADLVAAGPPRPNSQPTCCFSDARRHDTRSTRIFLTHTYTIRTLRRQQLERGGSAGNSDDAIASAPLSPVVAGKLGHHASGGLGSASGAHLSNQRWNSFTRHSLAALEVQLELVAEEVGAEAATDAAAKDGSSQGRAQELGEEDPGVRELGEGGSGSMPPAVGLAGFGARPARVGMTIVEEEEEEQE</sequence>
<dbReference type="PROSITE" id="PS50011">
    <property type="entry name" value="PROTEIN_KINASE_DOM"/>
    <property type="match status" value="1"/>
</dbReference>
<evidence type="ECO:0000313" key="5">
    <source>
        <dbReference type="EMBL" id="ORZ34429.1"/>
    </source>
</evidence>
<keyword evidence="5" id="KW-0418">Kinase</keyword>
<dbReference type="SUPFAM" id="SSF56112">
    <property type="entry name" value="Protein kinase-like (PK-like)"/>
    <property type="match status" value="1"/>
</dbReference>
<dbReference type="InterPro" id="IPR000719">
    <property type="entry name" value="Prot_kinase_dom"/>
</dbReference>
<accession>A0A1Y2HIR9</accession>
<dbReference type="EMBL" id="MCFL01000028">
    <property type="protein sequence ID" value="ORZ34429.1"/>
    <property type="molecule type" value="Genomic_DNA"/>
</dbReference>
<keyword evidence="5" id="KW-0808">Transferase</keyword>
<dbReference type="Proteomes" id="UP000193411">
    <property type="component" value="Unassembled WGS sequence"/>
</dbReference>
<dbReference type="GO" id="GO:0035556">
    <property type="term" value="P:intracellular signal transduction"/>
    <property type="evidence" value="ECO:0007669"/>
    <property type="project" value="TreeGrafter"/>
</dbReference>
<dbReference type="AlphaFoldDB" id="A0A1Y2HIR9"/>
<dbReference type="SMART" id="SM00220">
    <property type="entry name" value="S_TKc"/>
    <property type="match status" value="1"/>
</dbReference>
<proteinExistence type="predicted"/>
<evidence type="ECO:0000256" key="2">
    <source>
        <dbReference type="ARBA" id="ARBA00022840"/>
    </source>
</evidence>
<feature type="compositionally biased region" description="Polar residues" evidence="3">
    <location>
        <begin position="270"/>
        <end position="280"/>
    </location>
</feature>
<dbReference type="InterPro" id="IPR008271">
    <property type="entry name" value="Ser/Thr_kinase_AS"/>
</dbReference>
<dbReference type="GO" id="GO:0005737">
    <property type="term" value="C:cytoplasm"/>
    <property type="evidence" value="ECO:0007669"/>
    <property type="project" value="TreeGrafter"/>
</dbReference>
<name>A0A1Y2HIR9_9FUNG</name>
<dbReference type="Gene3D" id="1.10.510.10">
    <property type="entry name" value="Transferase(Phosphotransferase) domain 1"/>
    <property type="match status" value="1"/>
</dbReference>
<feature type="region of interest" description="Disordered" evidence="3">
    <location>
        <begin position="34"/>
        <end position="57"/>
    </location>
</feature>
<feature type="region of interest" description="Disordered" evidence="3">
    <location>
        <begin position="240"/>
        <end position="280"/>
    </location>
</feature>
<dbReference type="PROSITE" id="PS00108">
    <property type="entry name" value="PROTEIN_KINASE_ST"/>
    <property type="match status" value="1"/>
</dbReference>
<dbReference type="InterPro" id="IPR011009">
    <property type="entry name" value="Kinase-like_dom_sf"/>
</dbReference>
<keyword evidence="6" id="KW-1185">Reference proteome</keyword>
<dbReference type="OrthoDB" id="541276at2759"/>
<keyword evidence="1" id="KW-0547">Nucleotide-binding</keyword>
<comment type="caution">
    <text evidence="5">The sequence shown here is derived from an EMBL/GenBank/DDBJ whole genome shotgun (WGS) entry which is preliminary data.</text>
</comment>
<reference evidence="5 6" key="1">
    <citation type="submission" date="2016-07" db="EMBL/GenBank/DDBJ databases">
        <title>Pervasive Adenine N6-methylation of Active Genes in Fungi.</title>
        <authorList>
            <consortium name="DOE Joint Genome Institute"/>
            <person name="Mondo S.J."/>
            <person name="Dannebaum R.O."/>
            <person name="Kuo R.C."/>
            <person name="Labutti K."/>
            <person name="Haridas S."/>
            <person name="Kuo A."/>
            <person name="Salamov A."/>
            <person name="Ahrendt S.R."/>
            <person name="Lipzen A."/>
            <person name="Sullivan W."/>
            <person name="Andreopoulos W.B."/>
            <person name="Clum A."/>
            <person name="Lindquist E."/>
            <person name="Daum C."/>
            <person name="Ramamoorthy G.K."/>
            <person name="Gryganskyi A."/>
            <person name="Culley D."/>
            <person name="Magnuson J.K."/>
            <person name="James T.Y."/>
            <person name="O'Malley M.A."/>
            <person name="Stajich J.E."/>
            <person name="Spatafora J.W."/>
            <person name="Visel A."/>
            <person name="Grigoriev I.V."/>
        </authorList>
    </citation>
    <scope>NUCLEOTIDE SEQUENCE [LARGE SCALE GENOMIC DNA]</scope>
    <source>
        <strain evidence="5 6">PL171</strain>
    </source>
</reference>